<evidence type="ECO:0000313" key="2">
    <source>
        <dbReference type="EMBL" id="MFC3460779.1"/>
    </source>
</evidence>
<organism evidence="2 3">
    <name type="scientific">Massilia haematophila</name>
    <dbReference type="NCBI Taxonomy" id="457923"/>
    <lineage>
        <taxon>Bacteria</taxon>
        <taxon>Pseudomonadati</taxon>
        <taxon>Pseudomonadota</taxon>
        <taxon>Betaproteobacteria</taxon>
        <taxon>Burkholderiales</taxon>
        <taxon>Oxalobacteraceae</taxon>
        <taxon>Telluria group</taxon>
        <taxon>Massilia</taxon>
    </lineage>
</organism>
<dbReference type="EMBL" id="JBHRVV010000001">
    <property type="protein sequence ID" value="MFC3460779.1"/>
    <property type="molecule type" value="Genomic_DNA"/>
</dbReference>
<keyword evidence="1" id="KW-0812">Transmembrane</keyword>
<evidence type="ECO:0000313" key="3">
    <source>
        <dbReference type="Proteomes" id="UP001595665"/>
    </source>
</evidence>
<name>A0ABV7PNH9_9BURK</name>
<dbReference type="Proteomes" id="UP001595665">
    <property type="component" value="Unassembled WGS sequence"/>
</dbReference>
<evidence type="ECO:0008006" key="4">
    <source>
        <dbReference type="Google" id="ProtNLM"/>
    </source>
</evidence>
<accession>A0ABV7PNH9</accession>
<dbReference type="RefSeq" id="WP_312551538.1">
    <property type="nucleotide sequence ID" value="NZ_JBHRVV010000001.1"/>
</dbReference>
<proteinExistence type="predicted"/>
<protein>
    <recommendedName>
        <fullName evidence="4">DUF1440 domain-containing protein</fullName>
    </recommendedName>
</protein>
<keyword evidence="1" id="KW-1133">Transmembrane helix</keyword>
<gene>
    <name evidence="2" type="ORF">ACFOPH_21410</name>
</gene>
<reference evidence="3" key="1">
    <citation type="journal article" date="2019" name="Int. J. Syst. Evol. Microbiol.">
        <title>The Global Catalogue of Microorganisms (GCM) 10K type strain sequencing project: providing services to taxonomists for standard genome sequencing and annotation.</title>
        <authorList>
            <consortium name="The Broad Institute Genomics Platform"/>
            <consortium name="The Broad Institute Genome Sequencing Center for Infectious Disease"/>
            <person name="Wu L."/>
            <person name="Ma J."/>
        </authorList>
    </citation>
    <scope>NUCLEOTIDE SEQUENCE [LARGE SCALE GENOMIC DNA]</scope>
    <source>
        <strain evidence="3">CCM 7480</strain>
    </source>
</reference>
<sequence length="171" mass="17844">MGIVLFPTMQDLQRSFLMQKQQAAIVGGLIAGVLTSVVMLAGRKSGILTKTLDRDAVDWIDEVADSREKIGDAGTSALEFVNHLGASAAFGAAWPALRERAPGLSPLALGTLYGTALYAVNIGAIAPVLGITEGEIEAGPRKAGERWAIHVLQAVATGLIAERLSDGSRHG</sequence>
<comment type="caution">
    <text evidence="2">The sequence shown here is derived from an EMBL/GenBank/DDBJ whole genome shotgun (WGS) entry which is preliminary data.</text>
</comment>
<keyword evidence="1" id="KW-0472">Membrane</keyword>
<feature type="transmembrane region" description="Helical" evidence="1">
    <location>
        <begin position="23"/>
        <end position="42"/>
    </location>
</feature>
<keyword evidence="3" id="KW-1185">Reference proteome</keyword>
<evidence type="ECO:0000256" key="1">
    <source>
        <dbReference type="SAM" id="Phobius"/>
    </source>
</evidence>